<comment type="catalytic activity">
    <reaction evidence="2">
        <text>4-amino-2-methyl-5-(phosphooxymethyl)pyrimidine + ATP = 4-amino-2-methyl-5-(diphosphooxymethyl)pyrimidine + ADP</text>
        <dbReference type="Rhea" id="RHEA:19893"/>
        <dbReference type="ChEBI" id="CHEBI:30616"/>
        <dbReference type="ChEBI" id="CHEBI:57841"/>
        <dbReference type="ChEBI" id="CHEBI:58354"/>
        <dbReference type="ChEBI" id="CHEBI:456216"/>
        <dbReference type="EC" id="2.7.4.7"/>
    </reaction>
</comment>
<dbReference type="GO" id="GO:0005524">
    <property type="term" value="F:ATP binding"/>
    <property type="evidence" value="ECO:0007669"/>
    <property type="project" value="UniProtKB-KW"/>
</dbReference>
<dbReference type="InterPro" id="IPR029056">
    <property type="entry name" value="Ribokinase-like"/>
</dbReference>
<keyword evidence="12" id="KW-1185">Reference proteome</keyword>
<comment type="caution">
    <text evidence="11">The sequence shown here is derived from an EMBL/GenBank/DDBJ whole genome shotgun (WGS) entry which is preliminary data.</text>
</comment>
<dbReference type="GO" id="GO:0008972">
    <property type="term" value="F:phosphomethylpyrimidine kinase activity"/>
    <property type="evidence" value="ECO:0007669"/>
    <property type="project" value="UniProtKB-EC"/>
</dbReference>
<feature type="domain" description="Pyridoxamine kinase/Phosphomethylpyrimidine kinase" evidence="10">
    <location>
        <begin position="16"/>
        <end position="256"/>
    </location>
</feature>
<dbReference type="GO" id="GO:0005829">
    <property type="term" value="C:cytosol"/>
    <property type="evidence" value="ECO:0007669"/>
    <property type="project" value="TreeGrafter"/>
</dbReference>
<keyword evidence="7 11" id="KW-0418">Kinase</keyword>
<dbReference type="FunFam" id="3.40.1190.20:FF:000003">
    <property type="entry name" value="Phosphomethylpyrimidine kinase ThiD"/>
    <property type="match status" value="1"/>
</dbReference>
<dbReference type="CDD" id="cd01169">
    <property type="entry name" value="HMPP_kinase"/>
    <property type="match status" value="1"/>
</dbReference>
<evidence type="ECO:0000256" key="7">
    <source>
        <dbReference type="ARBA" id="ARBA00022777"/>
    </source>
</evidence>
<sequence>MSAGTPPVALTVAGSDSGAGAGIQADLKAFAAQRVYGTSAITAITAQNTRGVVDVHPLPAAVVGAQIDAVLDDMPVAAVKIGMLGGADVAAEVAARARDGLLPNLVLDPVLYATSGHRLGALAVVEPVLPYALLVTPNRDEASALTRTPVDTVAEMAAAARAIAGSGARCVVVTGGAEDGDAVDVLWTGDEIRVLRSPWVPTDNDHGTGCTFSAAVAARLAHGDDLFTALDRAKRYVAAGLAGARLWKVGGGRGPLDHFSF</sequence>
<dbReference type="GO" id="GO:0008902">
    <property type="term" value="F:hydroxymethylpyrimidine kinase activity"/>
    <property type="evidence" value="ECO:0007669"/>
    <property type="project" value="UniProtKB-EC"/>
</dbReference>
<dbReference type="Proteomes" id="UP001183629">
    <property type="component" value="Unassembled WGS sequence"/>
</dbReference>
<dbReference type="AlphaFoldDB" id="A0AAE3ZMW7"/>
<evidence type="ECO:0000313" key="12">
    <source>
        <dbReference type="Proteomes" id="UP001183629"/>
    </source>
</evidence>
<dbReference type="InterPro" id="IPR013749">
    <property type="entry name" value="PM/HMP-P_kinase-1"/>
</dbReference>
<reference evidence="11 12" key="1">
    <citation type="submission" date="2023-07" db="EMBL/GenBank/DDBJ databases">
        <title>Sequencing the genomes of 1000 actinobacteria strains.</title>
        <authorList>
            <person name="Klenk H.-P."/>
        </authorList>
    </citation>
    <scope>NUCLEOTIDE SEQUENCE [LARGE SCALE GENOMIC DNA]</scope>
    <source>
        <strain evidence="11 12">DSM 44711</strain>
    </source>
</reference>
<evidence type="ECO:0000259" key="10">
    <source>
        <dbReference type="Pfam" id="PF08543"/>
    </source>
</evidence>
<evidence type="ECO:0000256" key="2">
    <source>
        <dbReference type="ARBA" id="ARBA00000565"/>
    </source>
</evidence>
<keyword evidence="6" id="KW-0547">Nucleotide-binding</keyword>
<dbReference type="PANTHER" id="PTHR20858:SF17">
    <property type="entry name" value="HYDROXYMETHYLPYRIMIDINE_PHOSPHOMETHYLPYRIMIDINE KINASE THI20-RELATED"/>
    <property type="match status" value="1"/>
</dbReference>
<evidence type="ECO:0000256" key="8">
    <source>
        <dbReference type="ARBA" id="ARBA00022840"/>
    </source>
</evidence>
<dbReference type="Pfam" id="PF08543">
    <property type="entry name" value="Phos_pyr_kin"/>
    <property type="match status" value="1"/>
</dbReference>
<evidence type="ECO:0000256" key="4">
    <source>
        <dbReference type="ARBA" id="ARBA00004769"/>
    </source>
</evidence>
<comment type="pathway">
    <text evidence="4">Cofactor biosynthesis; thiamine diphosphate biosynthesis; 4-amino-2-methyl-5-diphosphomethylpyrimidine from 5-amino-1-(5-phospho-D-ribosyl)imidazole: step 3/3.</text>
</comment>
<proteinExistence type="predicted"/>
<organism evidence="11 12">
    <name type="scientific">Catenuloplanes niger</name>
    <dbReference type="NCBI Taxonomy" id="587534"/>
    <lineage>
        <taxon>Bacteria</taxon>
        <taxon>Bacillati</taxon>
        <taxon>Actinomycetota</taxon>
        <taxon>Actinomycetes</taxon>
        <taxon>Micromonosporales</taxon>
        <taxon>Micromonosporaceae</taxon>
        <taxon>Catenuloplanes</taxon>
    </lineage>
</organism>
<evidence type="ECO:0000256" key="6">
    <source>
        <dbReference type="ARBA" id="ARBA00022741"/>
    </source>
</evidence>
<protein>
    <submittedName>
        <fullName evidence="11">Hydroxymethylpyrimidine kinase/phosphomethylpyrimidine kinase</fullName>
    </submittedName>
</protein>
<comment type="catalytic activity">
    <reaction evidence="1">
        <text>4-amino-5-hydroxymethyl-2-methylpyrimidine + ATP = 4-amino-2-methyl-5-(phosphooxymethyl)pyrimidine + ADP + H(+)</text>
        <dbReference type="Rhea" id="RHEA:23096"/>
        <dbReference type="ChEBI" id="CHEBI:15378"/>
        <dbReference type="ChEBI" id="CHEBI:16892"/>
        <dbReference type="ChEBI" id="CHEBI:30616"/>
        <dbReference type="ChEBI" id="CHEBI:58354"/>
        <dbReference type="ChEBI" id="CHEBI:456216"/>
        <dbReference type="EC" id="2.7.1.49"/>
    </reaction>
</comment>
<keyword evidence="5" id="KW-0808">Transferase</keyword>
<evidence type="ECO:0000256" key="5">
    <source>
        <dbReference type="ARBA" id="ARBA00022679"/>
    </source>
</evidence>
<accession>A0AAE3ZMW7</accession>
<dbReference type="NCBIfam" id="TIGR00097">
    <property type="entry name" value="HMP-P_kinase"/>
    <property type="match status" value="1"/>
</dbReference>
<dbReference type="EMBL" id="JAVDYC010000001">
    <property type="protein sequence ID" value="MDR7322863.1"/>
    <property type="molecule type" value="Genomic_DNA"/>
</dbReference>
<gene>
    <name evidence="11" type="ORF">J2S44_003113</name>
</gene>
<keyword evidence="9" id="KW-0784">Thiamine biosynthesis</keyword>
<evidence type="ECO:0000256" key="3">
    <source>
        <dbReference type="ARBA" id="ARBA00003848"/>
    </source>
</evidence>
<comment type="function">
    <text evidence="3">Catalyzes the phosphorylation of hydroxymethylpyrimidine phosphate (HMP-P) to HMP-PP, and of HMP to HMP-P.</text>
</comment>
<evidence type="ECO:0000256" key="1">
    <source>
        <dbReference type="ARBA" id="ARBA00000151"/>
    </source>
</evidence>
<dbReference type="Gene3D" id="3.40.1190.20">
    <property type="match status" value="1"/>
</dbReference>
<dbReference type="PANTHER" id="PTHR20858">
    <property type="entry name" value="PHOSPHOMETHYLPYRIMIDINE KINASE"/>
    <property type="match status" value="1"/>
</dbReference>
<name>A0AAE3ZMW7_9ACTN</name>
<dbReference type="GO" id="GO:0009228">
    <property type="term" value="P:thiamine biosynthetic process"/>
    <property type="evidence" value="ECO:0007669"/>
    <property type="project" value="UniProtKB-KW"/>
</dbReference>
<dbReference type="SUPFAM" id="SSF53613">
    <property type="entry name" value="Ribokinase-like"/>
    <property type="match status" value="1"/>
</dbReference>
<evidence type="ECO:0000256" key="9">
    <source>
        <dbReference type="ARBA" id="ARBA00022977"/>
    </source>
</evidence>
<keyword evidence="8" id="KW-0067">ATP-binding</keyword>
<dbReference type="RefSeq" id="WP_310413933.1">
    <property type="nucleotide sequence ID" value="NZ_JAVDYC010000001.1"/>
</dbReference>
<dbReference type="InterPro" id="IPR004399">
    <property type="entry name" value="HMP/HMP-P_kinase_dom"/>
</dbReference>
<evidence type="ECO:0000313" key="11">
    <source>
        <dbReference type="EMBL" id="MDR7322863.1"/>
    </source>
</evidence>